<name>A0A1J3GGM9_NOCCA</name>
<gene>
    <name evidence="1" type="ORF">GA_TR14273_c1_g1_i1_g.44588</name>
    <name evidence="2" type="ORF">LE_TR1979_c0_g1_i1_g.5242</name>
</gene>
<evidence type="ECO:0000313" key="1">
    <source>
        <dbReference type="EMBL" id="JAU27799.1"/>
    </source>
</evidence>
<dbReference type="AlphaFoldDB" id="A0A1J3GGM9"/>
<dbReference type="EMBL" id="GEVI01004521">
    <property type="protein sequence ID" value="JAU27799.1"/>
    <property type="molecule type" value="Transcribed_RNA"/>
</dbReference>
<accession>A0A1J3GGM9</accession>
<proteinExistence type="predicted"/>
<protein>
    <submittedName>
        <fullName evidence="2">Uncharacterized protein</fullName>
    </submittedName>
</protein>
<dbReference type="EMBL" id="GEVL01023104">
    <property type="protein sequence ID" value="JAU54237.1"/>
    <property type="molecule type" value="Transcribed_RNA"/>
</dbReference>
<reference evidence="2" key="1">
    <citation type="submission" date="2016-07" db="EMBL/GenBank/DDBJ databases">
        <title>De novo transcriptome assembly of four accessions of the metal hyperaccumulator plant Noccaea caerulescens.</title>
        <authorList>
            <person name="Blande D."/>
            <person name="Halimaa P."/>
            <person name="Tervahauta A.I."/>
            <person name="Aarts M.G."/>
            <person name="Karenlampi S.O."/>
        </authorList>
    </citation>
    <scope>NUCLEOTIDE SEQUENCE</scope>
</reference>
<evidence type="ECO:0000313" key="2">
    <source>
        <dbReference type="EMBL" id="JAU54237.1"/>
    </source>
</evidence>
<sequence>MVTTDSRRSNAVKEMEKHCKRKRRRKLLKLQVRAPVEEQQQAKELLKSDSFALSFGAYYRLYVVLSLRMFEI</sequence>
<organism evidence="2">
    <name type="scientific">Noccaea caerulescens</name>
    <name type="common">Alpine penny-cress</name>
    <name type="synonym">Thlaspi caerulescens</name>
    <dbReference type="NCBI Taxonomy" id="107243"/>
    <lineage>
        <taxon>Eukaryota</taxon>
        <taxon>Viridiplantae</taxon>
        <taxon>Streptophyta</taxon>
        <taxon>Embryophyta</taxon>
        <taxon>Tracheophyta</taxon>
        <taxon>Spermatophyta</taxon>
        <taxon>Magnoliopsida</taxon>
        <taxon>eudicotyledons</taxon>
        <taxon>Gunneridae</taxon>
        <taxon>Pentapetalae</taxon>
        <taxon>rosids</taxon>
        <taxon>malvids</taxon>
        <taxon>Brassicales</taxon>
        <taxon>Brassicaceae</taxon>
        <taxon>Coluteocarpeae</taxon>
        <taxon>Noccaea</taxon>
    </lineage>
</organism>